<evidence type="ECO:0000259" key="1">
    <source>
        <dbReference type="Pfam" id="PF12156"/>
    </source>
</evidence>
<dbReference type="Pfam" id="PF12156">
    <property type="entry name" value="ATPase-cat_bd"/>
    <property type="match status" value="1"/>
</dbReference>
<gene>
    <name evidence="2" type="ORF">GIW73_18870</name>
</gene>
<evidence type="ECO:0000313" key="2">
    <source>
        <dbReference type="EMBL" id="MCF5064996.1"/>
    </source>
</evidence>
<dbReference type="InterPro" id="IPR021993">
    <property type="entry name" value="ATPase-cat-bd"/>
</dbReference>
<sequence length="122" mass="13199">MTTPCYHCALPVPSGSRFTAVILGERRELCCPGCQAVAEAIVAGGLESYYQHRSEASANPEALPVQLVDELALYDRADVQQPFVRHQGDLAETTLLMEGISCAACGWLIEKHLRSLPDVAEA</sequence>
<proteinExistence type="predicted"/>
<dbReference type="SUPFAM" id="SSF55008">
    <property type="entry name" value="HMA, heavy metal-associated domain"/>
    <property type="match status" value="1"/>
</dbReference>
<comment type="caution">
    <text evidence="2">The sequence shown here is derived from an EMBL/GenBank/DDBJ whole genome shotgun (WGS) entry which is preliminary data.</text>
</comment>
<reference evidence="2" key="1">
    <citation type="submission" date="2019-11" db="EMBL/GenBank/DDBJ databases">
        <title>Epiphytic Pseudomonas syringae from cherry orchards.</title>
        <authorList>
            <person name="Hulin M.T."/>
        </authorList>
    </citation>
    <scope>NUCLEOTIDE SEQUENCE</scope>
    <source>
        <strain evidence="2">PA-6-9A</strain>
    </source>
</reference>
<dbReference type="GO" id="GO:0046872">
    <property type="term" value="F:metal ion binding"/>
    <property type="evidence" value="ECO:0007669"/>
    <property type="project" value="InterPro"/>
</dbReference>
<evidence type="ECO:0000313" key="3">
    <source>
        <dbReference type="Proteomes" id="UP000814207"/>
    </source>
</evidence>
<accession>A0A9Q3X4D6</accession>
<dbReference type="Proteomes" id="UP000814207">
    <property type="component" value="Unassembled WGS sequence"/>
</dbReference>
<protein>
    <submittedName>
        <fullName evidence="2">Cbb3-type cytochrome oxidase assembly protein CcoS</fullName>
    </submittedName>
</protein>
<name>A0A9Q3X4D6_PSESX</name>
<dbReference type="AlphaFoldDB" id="A0A9Q3X4D6"/>
<organism evidence="2 3">
    <name type="scientific">Pseudomonas syringae</name>
    <dbReference type="NCBI Taxonomy" id="317"/>
    <lineage>
        <taxon>Bacteria</taxon>
        <taxon>Pseudomonadati</taxon>
        <taxon>Pseudomonadota</taxon>
        <taxon>Gammaproteobacteria</taxon>
        <taxon>Pseudomonadales</taxon>
        <taxon>Pseudomonadaceae</taxon>
        <taxon>Pseudomonas</taxon>
    </lineage>
</organism>
<feature type="non-terminal residue" evidence="2">
    <location>
        <position position="122"/>
    </location>
</feature>
<dbReference type="EMBL" id="WKEU01000093">
    <property type="protein sequence ID" value="MCF5064996.1"/>
    <property type="molecule type" value="Genomic_DNA"/>
</dbReference>
<feature type="domain" description="Putative metal-binding" evidence="1">
    <location>
        <begin position="5"/>
        <end position="87"/>
    </location>
</feature>
<dbReference type="InterPro" id="IPR036163">
    <property type="entry name" value="HMA_dom_sf"/>
</dbReference>